<evidence type="ECO:0000313" key="4">
    <source>
        <dbReference type="Proteomes" id="UP001500340"/>
    </source>
</evidence>
<evidence type="ECO:0000256" key="2">
    <source>
        <dbReference type="SAM" id="SignalP"/>
    </source>
</evidence>
<reference evidence="4" key="1">
    <citation type="journal article" date="2019" name="Int. J. Syst. Evol. Microbiol.">
        <title>The Global Catalogue of Microorganisms (GCM) 10K type strain sequencing project: providing services to taxonomists for standard genome sequencing and annotation.</title>
        <authorList>
            <consortium name="The Broad Institute Genomics Platform"/>
            <consortium name="The Broad Institute Genome Sequencing Center for Infectious Disease"/>
            <person name="Wu L."/>
            <person name="Ma J."/>
        </authorList>
    </citation>
    <scope>NUCLEOTIDE SEQUENCE [LARGE SCALE GENOMIC DNA]</scope>
    <source>
        <strain evidence="4">JCM 12774</strain>
    </source>
</reference>
<evidence type="ECO:0008006" key="5">
    <source>
        <dbReference type="Google" id="ProtNLM"/>
    </source>
</evidence>
<dbReference type="EMBL" id="BAAACX010000015">
    <property type="protein sequence ID" value="GAA0400394.1"/>
    <property type="molecule type" value="Genomic_DNA"/>
</dbReference>
<feature type="region of interest" description="Disordered" evidence="1">
    <location>
        <begin position="26"/>
        <end position="55"/>
    </location>
</feature>
<dbReference type="RefSeq" id="WP_343863043.1">
    <property type="nucleotide sequence ID" value="NZ_BAAACX010000015.1"/>
</dbReference>
<protein>
    <recommendedName>
        <fullName evidence="5">Lipoprotein</fullName>
    </recommendedName>
</protein>
<organism evidence="3 4">
    <name type="scientific">Paenibacillus motobuensis</name>
    <dbReference type="NCBI Taxonomy" id="295324"/>
    <lineage>
        <taxon>Bacteria</taxon>
        <taxon>Bacillati</taxon>
        <taxon>Bacillota</taxon>
        <taxon>Bacilli</taxon>
        <taxon>Bacillales</taxon>
        <taxon>Paenibacillaceae</taxon>
        <taxon>Paenibacillus</taxon>
    </lineage>
</organism>
<evidence type="ECO:0000256" key="1">
    <source>
        <dbReference type="SAM" id="MobiDB-lite"/>
    </source>
</evidence>
<gene>
    <name evidence="3" type="ORF">GCM10008933_33700</name>
</gene>
<dbReference type="Gene3D" id="3.90.1010.20">
    <property type="match status" value="2"/>
</dbReference>
<dbReference type="PROSITE" id="PS51257">
    <property type="entry name" value="PROKAR_LIPOPROTEIN"/>
    <property type="match status" value="1"/>
</dbReference>
<accession>A0ABP3IFQ1</accession>
<evidence type="ECO:0000313" key="3">
    <source>
        <dbReference type="EMBL" id="GAA0400394.1"/>
    </source>
</evidence>
<proteinExistence type="predicted"/>
<dbReference type="Proteomes" id="UP001500340">
    <property type="component" value="Unassembled WGS sequence"/>
</dbReference>
<comment type="caution">
    <text evidence="3">The sequence shown here is derived from an EMBL/GenBank/DDBJ whole genome shotgun (WGS) entry which is preliminary data.</text>
</comment>
<name>A0ABP3IFQ1_9BACL</name>
<feature type="chain" id="PRO_5047126917" description="Lipoprotein" evidence="2">
    <location>
        <begin position="22"/>
        <end position="385"/>
    </location>
</feature>
<feature type="signal peptide" evidence="2">
    <location>
        <begin position="1"/>
        <end position="21"/>
    </location>
</feature>
<sequence length="385" mass="40778">MKMRKMMYALLVSMVAISMLAGCGSKNSNSNSANSGQSASNESTNNASTNNEATNNADTAASGQIAKIGLGHITSIGSSKDMEGDTMATAQVDTTIVAAAFDKDGKVVKVEIDNAQSKVDYDKDLQVATDLNADNKTKVELGEDYGMKKASSIGKEWYEQAKALGDWMVGKSVDEIKAMKTKAKDDHHPAVPDEADLASTVTMNVSDFIAAVAEAYDNAIDVKAGAEKFGLGHNISLAKSKGLSTNDGQEVLPAAEVNTVMVAAAFDKDGKVAGTIIDNAQTKVNFDKNGKVASDKNAEIKTKVELGDEYGMKKASSIGKDWYEQARALGDWMVGKSVDEIKGMKTKQKDDAHPAVPDEADLTSSVTISVQDYIAGLVESYDNAK</sequence>
<keyword evidence="4" id="KW-1185">Reference proteome</keyword>
<keyword evidence="2" id="KW-0732">Signal</keyword>